<evidence type="ECO:0000313" key="2">
    <source>
        <dbReference type="Proteomes" id="UP000828048"/>
    </source>
</evidence>
<accession>A0ACB7Z0E6</accession>
<gene>
    <name evidence="1" type="ORF">Vadar_034178</name>
</gene>
<organism evidence="1 2">
    <name type="scientific">Vaccinium darrowii</name>
    <dbReference type="NCBI Taxonomy" id="229202"/>
    <lineage>
        <taxon>Eukaryota</taxon>
        <taxon>Viridiplantae</taxon>
        <taxon>Streptophyta</taxon>
        <taxon>Embryophyta</taxon>
        <taxon>Tracheophyta</taxon>
        <taxon>Spermatophyta</taxon>
        <taxon>Magnoliopsida</taxon>
        <taxon>eudicotyledons</taxon>
        <taxon>Gunneridae</taxon>
        <taxon>Pentapetalae</taxon>
        <taxon>asterids</taxon>
        <taxon>Ericales</taxon>
        <taxon>Ericaceae</taxon>
        <taxon>Vaccinioideae</taxon>
        <taxon>Vaccinieae</taxon>
        <taxon>Vaccinium</taxon>
    </lineage>
</organism>
<dbReference type="EMBL" id="CM037153">
    <property type="protein sequence ID" value="KAH7859290.1"/>
    <property type="molecule type" value="Genomic_DNA"/>
</dbReference>
<protein>
    <submittedName>
        <fullName evidence="1">Uncharacterized protein</fullName>
    </submittedName>
</protein>
<keyword evidence="2" id="KW-1185">Reference proteome</keyword>
<evidence type="ECO:0000313" key="1">
    <source>
        <dbReference type="EMBL" id="KAH7859290.1"/>
    </source>
</evidence>
<name>A0ACB7Z0E6_9ERIC</name>
<reference evidence="1 2" key="1">
    <citation type="journal article" date="2021" name="Hortic Res">
        <title>High-quality reference genome and annotation aids understanding of berry development for evergreen blueberry (Vaccinium darrowii).</title>
        <authorList>
            <person name="Yu J."/>
            <person name="Hulse-Kemp A.M."/>
            <person name="Babiker E."/>
            <person name="Staton M."/>
        </authorList>
    </citation>
    <scope>NUCLEOTIDE SEQUENCE [LARGE SCALE GENOMIC DNA]</scope>
    <source>
        <strain evidence="2">cv. NJ 8807/NJ 8810</strain>
        <tissue evidence="1">Young leaf</tissue>
    </source>
</reference>
<sequence>MYSLNVSLNNQELDVVGVDVIDPSDLFKSLMVAKTIDDEVYHLHLMGRGNDEAGKKESTFVGPWGGNGGSPWDDGNYGGVRKISIIHDSCIDSISVVYDKDGKPVAAPKRGGVGRSPLTEIKLQYPKEFLISVSGHYGVFHSGNQVIRSLTFQSTRRTFGPYGVQEGKPFSFSTDGAQIVGFKGRSGSYLDAVGFKLSKSIIQLKDHDSLEWVSGHYAPVVTDGPPVIKSLTFKSKNSKEPFGPYGQERGTPFSFRAPNGAKILGFKGRSQNHLNAIGFHLSKVPLINRMKNTLL</sequence>
<dbReference type="Proteomes" id="UP000828048">
    <property type="component" value="Chromosome 3"/>
</dbReference>
<proteinExistence type="predicted"/>
<comment type="caution">
    <text evidence="1">The sequence shown here is derived from an EMBL/GenBank/DDBJ whole genome shotgun (WGS) entry which is preliminary data.</text>
</comment>